<dbReference type="Proteomes" id="UP001143362">
    <property type="component" value="Unassembled WGS sequence"/>
</dbReference>
<feature type="signal peptide" evidence="1">
    <location>
        <begin position="1"/>
        <end position="21"/>
    </location>
</feature>
<evidence type="ECO:0000313" key="2">
    <source>
        <dbReference type="EMBL" id="MCX2981602.1"/>
    </source>
</evidence>
<evidence type="ECO:0000256" key="1">
    <source>
        <dbReference type="SAM" id="SignalP"/>
    </source>
</evidence>
<dbReference type="RefSeq" id="WP_279245600.1">
    <property type="nucleotide sequence ID" value="NZ_SHNN01000002.1"/>
</dbReference>
<dbReference type="EMBL" id="SHNN01000002">
    <property type="protein sequence ID" value="MCX2981602.1"/>
    <property type="molecule type" value="Genomic_DNA"/>
</dbReference>
<protein>
    <recommendedName>
        <fullName evidence="4">SnoaL-like domain-containing protein</fullName>
    </recommendedName>
</protein>
<feature type="chain" id="PRO_5045564270" description="SnoaL-like domain-containing protein" evidence="1">
    <location>
        <begin position="22"/>
        <end position="342"/>
    </location>
</feature>
<keyword evidence="1" id="KW-0732">Signal</keyword>
<dbReference type="Gene3D" id="3.10.450.50">
    <property type="match status" value="1"/>
</dbReference>
<keyword evidence="3" id="KW-1185">Reference proteome</keyword>
<sequence length="342" mass="38402">MVGARSLLIGLLLLVSGCAEDSNTADRVEVHDYPEFKAWVDHSVEPHSEMAAAALLNTAQAFANLDEPLLNKVLARNFQQHDPMLAPGREGLLALAGVEGHPRGGAPNIMEDTALLLYDPPWLVIHRGGRLGPLRSHNFDLLQFSDSGKWQAYLSYLQPLEAGWLDNLLFSFVVPRQLDLIPSQERQPQPLWLGRTEYSARFTTTAAETNLNRELVRSYLDGLQQNAEPVRELVERYLAPEFQLHLPGIPAGRESLVAMLERAQRRPGAITVQLVLAQHDLVWILSRVQEIREADIPVLAAADLFRVRNGMIVEQWKVVQPVPRFANNKNGLFPRPLMDEME</sequence>
<evidence type="ECO:0000313" key="3">
    <source>
        <dbReference type="Proteomes" id="UP001143362"/>
    </source>
</evidence>
<proteinExistence type="predicted"/>
<reference evidence="2" key="1">
    <citation type="submission" date="2019-02" db="EMBL/GenBank/DDBJ databases">
        <authorList>
            <person name="Li S.-H."/>
        </authorList>
    </citation>
    <scope>NUCLEOTIDE SEQUENCE</scope>
    <source>
        <strain evidence="2">IMCC14734</strain>
    </source>
</reference>
<accession>A0ABT3TJQ1</accession>
<comment type="caution">
    <text evidence="2">The sequence shown here is derived from an EMBL/GenBank/DDBJ whole genome shotgun (WGS) entry which is preliminary data.</text>
</comment>
<gene>
    <name evidence="2" type="ORF">EYC98_12085</name>
</gene>
<dbReference type="PROSITE" id="PS51257">
    <property type="entry name" value="PROKAR_LIPOPROTEIN"/>
    <property type="match status" value="1"/>
</dbReference>
<evidence type="ECO:0008006" key="4">
    <source>
        <dbReference type="Google" id="ProtNLM"/>
    </source>
</evidence>
<dbReference type="InterPro" id="IPR032710">
    <property type="entry name" value="NTF2-like_dom_sf"/>
</dbReference>
<dbReference type="SUPFAM" id="SSF54427">
    <property type="entry name" value="NTF2-like"/>
    <property type="match status" value="1"/>
</dbReference>
<organism evidence="2 3">
    <name type="scientific">Candidatus Litorirhabdus singularis</name>
    <dbReference type="NCBI Taxonomy" id="2518993"/>
    <lineage>
        <taxon>Bacteria</taxon>
        <taxon>Pseudomonadati</taxon>
        <taxon>Pseudomonadota</taxon>
        <taxon>Gammaproteobacteria</taxon>
        <taxon>Cellvibrionales</taxon>
        <taxon>Halieaceae</taxon>
        <taxon>Candidatus Litorirhabdus</taxon>
    </lineage>
</organism>
<name>A0ABT3TJQ1_9GAMM</name>